<proteinExistence type="predicted"/>
<feature type="domain" description="DUF2383" evidence="1">
    <location>
        <begin position="9"/>
        <end position="115"/>
    </location>
</feature>
<evidence type="ECO:0000313" key="3">
    <source>
        <dbReference type="Proteomes" id="UP000656244"/>
    </source>
</evidence>
<reference evidence="2" key="1">
    <citation type="submission" date="2020-08" db="EMBL/GenBank/DDBJ databases">
        <title>Hyunsoonleella sp. strain SJ7 genome sequencing and assembly.</title>
        <authorList>
            <person name="Kim I."/>
        </authorList>
    </citation>
    <scope>NUCLEOTIDE SEQUENCE</scope>
    <source>
        <strain evidence="2">SJ7</strain>
    </source>
</reference>
<gene>
    <name evidence="2" type="ORF">H7U19_07210</name>
</gene>
<dbReference type="AlphaFoldDB" id="A0A923H8A3"/>
<organism evidence="2 3">
    <name type="scientific">Hyunsoonleella aquatilis</name>
    <dbReference type="NCBI Taxonomy" id="2762758"/>
    <lineage>
        <taxon>Bacteria</taxon>
        <taxon>Pseudomonadati</taxon>
        <taxon>Bacteroidota</taxon>
        <taxon>Flavobacteriia</taxon>
        <taxon>Flavobacteriales</taxon>
        <taxon>Flavobacteriaceae</taxon>
    </lineage>
</organism>
<name>A0A923H8A3_9FLAO</name>
<comment type="caution">
    <text evidence="2">The sequence shown here is derived from an EMBL/GenBank/DDBJ whole genome shotgun (WGS) entry which is preliminary data.</text>
</comment>
<evidence type="ECO:0000259" key="1">
    <source>
        <dbReference type="Pfam" id="PF09537"/>
    </source>
</evidence>
<dbReference type="Proteomes" id="UP000656244">
    <property type="component" value="Unassembled WGS sequence"/>
</dbReference>
<accession>A0A923H8A3</accession>
<dbReference type="InterPro" id="IPR019052">
    <property type="entry name" value="DUF2383"/>
</dbReference>
<dbReference type="Gene3D" id="1.20.1260.10">
    <property type="match status" value="1"/>
</dbReference>
<sequence>MRHLEKNMAHLNSLLHLNYEVEEIYHEVLRHVQGESLKTFFRNAGFVRNEFNRVLRGEIENFGFEPVEYKGVGRMYKRILMKIKSMIGKEEDIELLQQVSNIEQLTIGAYNVVLQERHLPLSVCKVLIEQRDKMQKTINTIEVKEALVA</sequence>
<dbReference type="NCBIfam" id="TIGR02284">
    <property type="entry name" value="PA2169 family four-helix-bundle protein"/>
    <property type="match status" value="1"/>
</dbReference>
<evidence type="ECO:0000313" key="2">
    <source>
        <dbReference type="EMBL" id="MBC3758185.1"/>
    </source>
</evidence>
<dbReference type="RefSeq" id="WP_186560707.1">
    <property type="nucleotide sequence ID" value="NZ_JACNMF010000002.1"/>
</dbReference>
<dbReference type="EMBL" id="JACNMF010000002">
    <property type="protein sequence ID" value="MBC3758185.1"/>
    <property type="molecule type" value="Genomic_DNA"/>
</dbReference>
<dbReference type="Pfam" id="PF09537">
    <property type="entry name" value="DUF2383"/>
    <property type="match status" value="1"/>
</dbReference>
<protein>
    <submittedName>
        <fullName evidence="2">PA2169 family four-helix-bundle protein</fullName>
    </submittedName>
</protein>
<dbReference type="InterPro" id="IPR012347">
    <property type="entry name" value="Ferritin-like"/>
</dbReference>
<dbReference type="InterPro" id="IPR011971">
    <property type="entry name" value="CHP02284"/>
</dbReference>
<keyword evidence="3" id="KW-1185">Reference proteome</keyword>